<keyword evidence="5" id="KW-1185">Reference proteome</keyword>
<accession>A0ABR7YN90</accession>
<dbReference type="PANTHER" id="PTHR30576">
    <property type="entry name" value="COLANIC BIOSYNTHESIS UDP-GLUCOSE LIPID CARRIER TRANSFERASE"/>
    <property type="match status" value="1"/>
</dbReference>
<organism evidence="4 5">
    <name type="scientific">Sphingobacterium micropteri</name>
    <dbReference type="NCBI Taxonomy" id="2763501"/>
    <lineage>
        <taxon>Bacteria</taxon>
        <taxon>Pseudomonadati</taxon>
        <taxon>Bacteroidota</taxon>
        <taxon>Sphingobacteriia</taxon>
        <taxon>Sphingobacteriales</taxon>
        <taxon>Sphingobacteriaceae</taxon>
        <taxon>Sphingobacterium</taxon>
    </lineage>
</organism>
<keyword evidence="2" id="KW-0472">Membrane</keyword>
<dbReference type="GO" id="GO:0016740">
    <property type="term" value="F:transferase activity"/>
    <property type="evidence" value="ECO:0007669"/>
    <property type="project" value="UniProtKB-KW"/>
</dbReference>
<sequence length="404" mass="46448">MLAPDIFLYFGEDLTTFDHFRKHVELVSGQPLKRFDSFDELDAFLDSRRGHAFVLFYQQQSSFLLNLKQLKLLTDQCPDLQIFVIGENLRRTEKDAYLESGVTNTISPRATYDVFHSIYKYMHLLLETKEENAESHNLQIDGLTLKIPVGKRVFDIVLSSILLLLLFPVLLVIYIAIKIESGGPVVYKSKRTGAGYHIFDFYKFRSMYKDADRRLKEYMSFNQYNNIPEDTTVNNTEEIVSTDSYAAWGDKNPPLTDEELGDLLISDDVVVKQSAAGSKNTKTAFFKIENDPRVTKVGKILRKYSLDELPQLYNVLKGDMSIVGNRPLPLYEAEALTKDESVERFMGPAGITGLWQVEKRGDNGRLSDTERVNLDIDYVRNYSIWMDIKILYRTLFAFIQKADV</sequence>
<keyword evidence="2" id="KW-0812">Transmembrane</keyword>
<protein>
    <submittedName>
        <fullName evidence="4">Sugar transferase</fullName>
    </submittedName>
</protein>
<evidence type="ECO:0000259" key="3">
    <source>
        <dbReference type="Pfam" id="PF02397"/>
    </source>
</evidence>
<evidence type="ECO:0000313" key="5">
    <source>
        <dbReference type="Proteomes" id="UP000602759"/>
    </source>
</evidence>
<evidence type="ECO:0000313" key="4">
    <source>
        <dbReference type="EMBL" id="MBD1432791.1"/>
    </source>
</evidence>
<keyword evidence="4" id="KW-0808">Transferase</keyword>
<dbReference type="RefSeq" id="WP_190993789.1">
    <property type="nucleotide sequence ID" value="NZ_JACOIK010000005.1"/>
</dbReference>
<dbReference type="PANTHER" id="PTHR30576:SF0">
    <property type="entry name" value="UNDECAPRENYL-PHOSPHATE N-ACETYLGALACTOSAMINYL 1-PHOSPHATE TRANSFERASE-RELATED"/>
    <property type="match status" value="1"/>
</dbReference>
<dbReference type="EMBL" id="JACOIK010000005">
    <property type="protein sequence ID" value="MBD1432791.1"/>
    <property type="molecule type" value="Genomic_DNA"/>
</dbReference>
<feature type="domain" description="Bacterial sugar transferase" evidence="3">
    <location>
        <begin position="151"/>
        <end position="399"/>
    </location>
</feature>
<comment type="caution">
    <text evidence="4">The sequence shown here is derived from an EMBL/GenBank/DDBJ whole genome shotgun (WGS) entry which is preliminary data.</text>
</comment>
<reference evidence="4 5" key="1">
    <citation type="submission" date="2020-08" db="EMBL/GenBank/DDBJ databases">
        <title>Sphingobacterium sp. DN00404 isolated from aquaculture water.</title>
        <authorList>
            <person name="Zhang M."/>
        </authorList>
    </citation>
    <scope>NUCLEOTIDE SEQUENCE [LARGE SCALE GENOMIC DNA]</scope>
    <source>
        <strain evidence="4 5">DN00404</strain>
    </source>
</reference>
<evidence type="ECO:0000256" key="2">
    <source>
        <dbReference type="SAM" id="Phobius"/>
    </source>
</evidence>
<dbReference type="Pfam" id="PF02397">
    <property type="entry name" value="Bac_transf"/>
    <property type="match status" value="1"/>
</dbReference>
<proteinExistence type="inferred from homology"/>
<evidence type="ECO:0000256" key="1">
    <source>
        <dbReference type="ARBA" id="ARBA00006464"/>
    </source>
</evidence>
<comment type="similarity">
    <text evidence="1">Belongs to the bacterial sugar transferase family.</text>
</comment>
<dbReference type="Proteomes" id="UP000602759">
    <property type="component" value="Unassembled WGS sequence"/>
</dbReference>
<name>A0ABR7YN90_9SPHI</name>
<feature type="transmembrane region" description="Helical" evidence="2">
    <location>
        <begin position="153"/>
        <end position="177"/>
    </location>
</feature>
<keyword evidence="2" id="KW-1133">Transmembrane helix</keyword>
<gene>
    <name evidence="4" type="ORF">H8B06_08150</name>
</gene>
<dbReference type="InterPro" id="IPR003362">
    <property type="entry name" value="Bact_transf"/>
</dbReference>